<dbReference type="PANTHER" id="PTHR21327">
    <property type="entry name" value="GTP CYCLOHYDROLASE II-RELATED"/>
    <property type="match status" value="1"/>
</dbReference>
<feature type="domain" description="GTP cyclohydrolase II" evidence="11">
    <location>
        <begin position="167"/>
        <end position="321"/>
    </location>
</feature>
<dbReference type="NCBIfam" id="NF006456">
    <property type="entry name" value="PRK08815.1"/>
    <property type="match status" value="1"/>
</dbReference>
<comment type="pathway">
    <text evidence="2">Cofactor biosynthesis; riboflavin biosynthesis; 5-amino-6-(D-ribitylamino)uracil from GTP: step 1/4.</text>
</comment>
<protein>
    <recommendedName>
        <fullName evidence="3">GTP cyclohydrolase II</fullName>
        <ecNumber evidence="3">3.5.4.25</ecNumber>
    </recommendedName>
</protein>
<comment type="cofactor">
    <cofactor evidence="1">
        <name>Zn(2+)</name>
        <dbReference type="ChEBI" id="CHEBI:29105"/>
    </cofactor>
</comment>
<dbReference type="UniPathway" id="UPA00275"/>
<evidence type="ECO:0000313" key="12">
    <source>
        <dbReference type="EMBL" id="GEO14985.1"/>
    </source>
</evidence>
<gene>
    <name evidence="12" type="primary">ribA_2</name>
    <name evidence="12" type="ORF">MAE02_26810</name>
</gene>
<dbReference type="NCBIfam" id="NF001591">
    <property type="entry name" value="PRK00393.1"/>
    <property type="match status" value="1"/>
</dbReference>
<reference evidence="12 13" key="1">
    <citation type="submission" date="2019-07" db="EMBL/GenBank/DDBJ databases">
        <title>Whole genome shotgun sequence of Microvirga aerophila NBRC 106136.</title>
        <authorList>
            <person name="Hosoyama A."/>
            <person name="Uohara A."/>
            <person name="Ohji S."/>
            <person name="Ichikawa N."/>
        </authorList>
    </citation>
    <scope>NUCLEOTIDE SEQUENCE [LARGE SCALE GENOMIC DNA]</scope>
    <source>
        <strain evidence="12 13">NBRC 106136</strain>
    </source>
</reference>
<organism evidence="12 13">
    <name type="scientific">Microvirga aerophila</name>
    <dbReference type="NCBI Taxonomy" id="670291"/>
    <lineage>
        <taxon>Bacteria</taxon>
        <taxon>Pseudomonadati</taxon>
        <taxon>Pseudomonadota</taxon>
        <taxon>Alphaproteobacteria</taxon>
        <taxon>Hyphomicrobiales</taxon>
        <taxon>Methylobacteriaceae</taxon>
        <taxon>Microvirga</taxon>
    </lineage>
</organism>
<dbReference type="SUPFAM" id="SSF142695">
    <property type="entry name" value="RibA-like"/>
    <property type="match status" value="1"/>
</dbReference>
<evidence type="ECO:0000256" key="9">
    <source>
        <dbReference type="ARBA" id="ARBA00023134"/>
    </source>
</evidence>
<keyword evidence="6" id="KW-0547">Nucleotide-binding</keyword>
<comment type="catalytic activity">
    <reaction evidence="10">
        <text>GTP + 4 H2O = 2,5-diamino-6-hydroxy-4-(5-phosphoribosylamino)-pyrimidine + formate + 2 phosphate + 3 H(+)</text>
        <dbReference type="Rhea" id="RHEA:23704"/>
        <dbReference type="ChEBI" id="CHEBI:15377"/>
        <dbReference type="ChEBI" id="CHEBI:15378"/>
        <dbReference type="ChEBI" id="CHEBI:15740"/>
        <dbReference type="ChEBI" id="CHEBI:37565"/>
        <dbReference type="ChEBI" id="CHEBI:43474"/>
        <dbReference type="ChEBI" id="CHEBI:58614"/>
        <dbReference type="EC" id="3.5.4.25"/>
    </reaction>
</comment>
<dbReference type="InterPro" id="IPR032677">
    <property type="entry name" value="GTP_cyclohydro_II"/>
</dbReference>
<evidence type="ECO:0000256" key="7">
    <source>
        <dbReference type="ARBA" id="ARBA00022801"/>
    </source>
</evidence>
<keyword evidence="13" id="KW-1185">Reference proteome</keyword>
<dbReference type="EC" id="3.5.4.25" evidence="3"/>
<evidence type="ECO:0000256" key="8">
    <source>
        <dbReference type="ARBA" id="ARBA00022833"/>
    </source>
</evidence>
<dbReference type="GO" id="GO:0005829">
    <property type="term" value="C:cytosol"/>
    <property type="evidence" value="ECO:0007669"/>
    <property type="project" value="TreeGrafter"/>
</dbReference>
<comment type="caution">
    <text evidence="12">The sequence shown here is derived from an EMBL/GenBank/DDBJ whole genome shotgun (WGS) entry which is preliminary data.</text>
</comment>
<evidence type="ECO:0000256" key="10">
    <source>
        <dbReference type="ARBA" id="ARBA00049295"/>
    </source>
</evidence>
<dbReference type="Gene3D" id="3.40.50.10990">
    <property type="entry name" value="GTP cyclohydrolase II"/>
    <property type="match status" value="1"/>
</dbReference>
<dbReference type="InterPro" id="IPR036144">
    <property type="entry name" value="RibA-like_sf"/>
</dbReference>
<proteinExistence type="predicted"/>
<dbReference type="GO" id="GO:0046872">
    <property type="term" value="F:metal ion binding"/>
    <property type="evidence" value="ECO:0007669"/>
    <property type="project" value="UniProtKB-KW"/>
</dbReference>
<dbReference type="RefSeq" id="WP_245439746.1">
    <property type="nucleotide sequence ID" value="NZ_BJYU01000033.1"/>
</dbReference>
<dbReference type="AlphaFoldDB" id="A0A512BSV0"/>
<evidence type="ECO:0000256" key="1">
    <source>
        <dbReference type="ARBA" id="ARBA00001947"/>
    </source>
</evidence>
<evidence type="ECO:0000256" key="6">
    <source>
        <dbReference type="ARBA" id="ARBA00022741"/>
    </source>
</evidence>
<evidence type="ECO:0000313" key="13">
    <source>
        <dbReference type="Proteomes" id="UP000321085"/>
    </source>
</evidence>
<name>A0A512BSV0_9HYPH</name>
<evidence type="ECO:0000256" key="2">
    <source>
        <dbReference type="ARBA" id="ARBA00004853"/>
    </source>
</evidence>
<dbReference type="GO" id="GO:0005525">
    <property type="term" value="F:GTP binding"/>
    <property type="evidence" value="ECO:0007669"/>
    <property type="project" value="UniProtKB-KW"/>
</dbReference>
<keyword evidence="9" id="KW-0342">GTP-binding</keyword>
<accession>A0A512BSV0</accession>
<dbReference type="PANTHER" id="PTHR21327:SF18">
    <property type="entry name" value="3,4-DIHYDROXY-2-BUTANONE 4-PHOSPHATE SYNTHASE"/>
    <property type="match status" value="1"/>
</dbReference>
<keyword evidence="4" id="KW-0686">Riboflavin biosynthesis</keyword>
<dbReference type="GO" id="GO:0003935">
    <property type="term" value="F:GTP cyclohydrolase II activity"/>
    <property type="evidence" value="ECO:0007669"/>
    <property type="project" value="UniProtKB-EC"/>
</dbReference>
<dbReference type="CDD" id="cd00641">
    <property type="entry name" value="GTP_cyclohydro2"/>
    <property type="match status" value="1"/>
</dbReference>
<evidence type="ECO:0000256" key="3">
    <source>
        <dbReference type="ARBA" id="ARBA00012762"/>
    </source>
</evidence>
<sequence length="360" mass="38821">MFADPTCVNVERAISDVRAGRPVLVQAGGDMVLAIAVEGLDQRMADALADVTDGCARLLLTSARLRYLGLDRTAPGSVPMPVIDLDRLGHLALRINGRIDAPVGPVSYLDEAALELAQLSLVLPAMLAIPLAPPCTALQNLLSVPAEEVHAYRRRRIEHLRIVSRAPVPLDGAYETEFVVFRGGEGLRDQVAILVKAPNPAGAVDVRIHSACLTGDLFGSLKCECGDQLRHTVKQMAEGEGGILLYLDQEGRGNGIGNKMQSQGYDTYDADEALGFEADHRSFDFAAVMLRQLGVETVRVLTNNPSKIAALREAGLAVVSERRVLGRPTAENVRYLASKRDRAGHKIDFDLLAVHAPLND</sequence>
<evidence type="ECO:0000259" key="11">
    <source>
        <dbReference type="Pfam" id="PF00925"/>
    </source>
</evidence>
<dbReference type="GO" id="GO:0009231">
    <property type="term" value="P:riboflavin biosynthetic process"/>
    <property type="evidence" value="ECO:0007669"/>
    <property type="project" value="UniProtKB-UniPathway"/>
</dbReference>
<dbReference type="Pfam" id="PF00925">
    <property type="entry name" value="GTP_cyclohydro2"/>
    <property type="match status" value="1"/>
</dbReference>
<keyword evidence="7 12" id="KW-0378">Hydrolase</keyword>
<evidence type="ECO:0000256" key="4">
    <source>
        <dbReference type="ARBA" id="ARBA00022619"/>
    </source>
</evidence>
<keyword evidence="8" id="KW-0862">Zinc</keyword>
<dbReference type="Proteomes" id="UP000321085">
    <property type="component" value="Unassembled WGS sequence"/>
</dbReference>
<keyword evidence="5" id="KW-0479">Metal-binding</keyword>
<dbReference type="InterPro" id="IPR000926">
    <property type="entry name" value="RibA"/>
</dbReference>
<evidence type="ECO:0000256" key="5">
    <source>
        <dbReference type="ARBA" id="ARBA00022723"/>
    </source>
</evidence>
<dbReference type="EMBL" id="BJYU01000033">
    <property type="protein sequence ID" value="GEO14985.1"/>
    <property type="molecule type" value="Genomic_DNA"/>
</dbReference>